<protein>
    <submittedName>
        <fullName evidence="2">Uncharacterized protein</fullName>
    </submittedName>
</protein>
<feature type="region of interest" description="Disordered" evidence="1">
    <location>
        <begin position="70"/>
        <end position="149"/>
    </location>
</feature>
<name>A0A4Q1BLU1_TREME</name>
<feature type="compositionally biased region" description="Polar residues" evidence="1">
    <location>
        <begin position="266"/>
        <end position="279"/>
    </location>
</feature>
<evidence type="ECO:0000256" key="1">
    <source>
        <dbReference type="SAM" id="MobiDB-lite"/>
    </source>
</evidence>
<feature type="region of interest" description="Disordered" evidence="1">
    <location>
        <begin position="550"/>
        <end position="617"/>
    </location>
</feature>
<feature type="compositionally biased region" description="Basic residues" evidence="1">
    <location>
        <begin position="591"/>
        <end position="602"/>
    </location>
</feature>
<feature type="compositionally biased region" description="Basic residues" evidence="1">
    <location>
        <begin position="169"/>
        <end position="195"/>
    </location>
</feature>
<reference evidence="2 3" key="1">
    <citation type="submission" date="2016-06" db="EMBL/GenBank/DDBJ databases">
        <title>Evolution of pathogenesis and genome organization in the Tremellales.</title>
        <authorList>
            <person name="Cuomo C."/>
            <person name="Litvintseva A."/>
            <person name="Heitman J."/>
            <person name="Chen Y."/>
            <person name="Sun S."/>
            <person name="Springer D."/>
            <person name="Dromer F."/>
            <person name="Young S."/>
            <person name="Zeng Q."/>
            <person name="Chapman S."/>
            <person name="Gujja S."/>
            <person name="Saif S."/>
            <person name="Birren B."/>
        </authorList>
    </citation>
    <scope>NUCLEOTIDE SEQUENCE [LARGE SCALE GENOMIC DNA]</scope>
    <source>
        <strain evidence="2 3">ATCC 28783</strain>
    </source>
</reference>
<feature type="region of interest" description="Disordered" evidence="1">
    <location>
        <begin position="161"/>
        <end position="320"/>
    </location>
</feature>
<feature type="region of interest" description="Disordered" evidence="1">
    <location>
        <begin position="696"/>
        <end position="737"/>
    </location>
</feature>
<feature type="compositionally biased region" description="Basic residues" evidence="1">
    <location>
        <begin position="1"/>
        <end position="10"/>
    </location>
</feature>
<feature type="compositionally biased region" description="Basic residues" evidence="1">
    <location>
        <begin position="238"/>
        <end position="248"/>
    </location>
</feature>
<dbReference type="Proteomes" id="UP000289152">
    <property type="component" value="Unassembled WGS sequence"/>
</dbReference>
<feature type="compositionally biased region" description="Basic residues" evidence="1">
    <location>
        <begin position="280"/>
        <end position="296"/>
    </location>
</feature>
<feature type="region of interest" description="Disordered" evidence="1">
    <location>
        <begin position="1"/>
        <end position="37"/>
    </location>
</feature>
<keyword evidence="3" id="KW-1185">Reference proteome</keyword>
<dbReference type="EMBL" id="SDIL01000042">
    <property type="protein sequence ID" value="RXK38768.1"/>
    <property type="molecule type" value="Genomic_DNA"/>
</dbReference>
<gene>
    <name evidence="2" type="ORF">M231_03944</name>
</gene>
<dbReference type="InParanoid" id="A0A4Q1BLU1"/>
<accession>A0A4Q1BLU1</accession>
<feature type="compositionally biased region" description="Acidic residues" evidence="1">
    <location>
        <begin position="90"/>
        <end position="108"/>
    </location>
</feature>
<proteinExistence type="predicted"/>
<evidence type="ECO:0000313" key="3">
    <source>
        <dbReference type="Proteomes" id="UP000289152"/>
    </source>
</evidence>
<dbReference type="VEuPathDB" id="FungiDB:TREMEDRAFT_64817"/>
<evidence type="ECO:0000313" key="2">
    <source>
        <dbReference type="EMBL" id="RXK38768.1"/>
    </source>
</evidence>
<feature type="compositionally biased region" description="Basic and acidic residues" evidence="1">
    <location>
        <begin position="569"/>
        <end position="584"/>
    </location>
</feature>
<feature type="compositionally biased region" description="Basic and acidic residues" evidence="1">
    <location>
        <begin position="724"/>
        <end position="737"/>
    </location>
</feature>
<sequence length="830" mass="93578">MKSSRNRRSTTTRSRTTRSTLNEDEFTKPSIPQNSLRFKLPRNNEVSIDMGGAILNVRAGDKDGALDFTYKTRKSRDEPTVESTVQPSVEEVEGNQGSDDETVVDDTEDRSSEETLHTEPNSQKFVPVPPNLSTNRASERSHMNEDESEGWDWVRWAELLENPPDPKSTPRRQTRQSTGHRSRKRGSKKPSRRRRSDVFDSDSRTSSTQSSSLKNPPDPKSTRQRRTRQSTGPTSRTRGLKRPSRRRRSDVFDSDSRTSSTQSSSLNEQVPRSTTNPRYSHSKRNRHHRPTNRRHTQSLPPRNRSSAPEYRSRRDYPFDSLPRDALGYKMVFVPETLAEKLAETAQDMCAEQSSPTSNRYGLMTREERAMMTLLQDPHNAERFTDWAHLLDRVDDPTHEVEQYEGTRCKALTGHIIAHESEAPHNLPGLVRGFWSEIGQMQKSLRNDNTTGLGEKPSVNFVPEETLRPSGARRASPTRTAETVSPSTPAPAYTATLPTEEPTYTGVSNVPPCTIIVNPPVAPSTTVPTAGTGRGPTLGDPRFTSALNTQVTTTPRTTDKRNPPPVQPVIDDRYITRGDNTKDDNTSTNFFKRARSKLRKSRPKNRETRGTTNQPTATVPTARTEGAFKKTLRKIASTFRGGKRTNKTRTTTVNHAAGEIEETDEPYIARLPYRPPTPPRGYKKPGILKYGGTTGVATEPSTIPPTTTPISSVNQTTGPTGTDARTQERPAGDHETSKKPVELFDVFDKDSNIEEMLQRQLLGPKLGDLHQESPLQNWRYWNRSTPYVDRQRTEWFWSPATERWCRAPKTPKEYVPYGTTMLSDYSGRTAR</sequence>
<feature type="compositionally biased region" description="Polar residues" evidence="1">
    <location>
        <begin position="297"/>
        <end position="306"/>
    </location>
</feature>
<feature type="compositionally biased region" description="Polar residues" evidence="1">
    <location>
        <begin position="712"/>
        <end position="723"/>
    </location>
</feature>
<feature type="compositionally biased region" description="Low complexity" evidence="1">
    <location>
        <begin position="484"/>
        <end position="496"/>
    </location>
</feature>
<organism evidence="2 3">
    <name type="scientific">Tremella mesenterica</name>
    <name type="common">Jelly fungus</name>
    <dbReference type="NCBI Taxonomy" id="5217"/>
    <lineage>
        <taxon>Eukaryota</taxon>
        <taxon>Fungi</taxon>
        <taxon>Dikarya</taxon>
        <taxon>Basidiomycota</taxon>
        <taxon>Agaricomycotina</taxon>
        <taxon>Tremellomycetes</taxon>
        <taxon>Tremellales</taxon>
        <taxon>Tremellaceae</taxon>
        <taxon>Tremella</taxon>
    </lineage>
</organism>
<comment type="caution">
    <text evidence="2">The sequence shown here is derived from an EMBL/GenBank/DDBJ whole genome shotgun (WGS) entry which is preliminary data.</text>
</comment>
<dbReference type="AlphaFoldDB" id="A0A4Q1BLU1"/>
<feature type="compositionally biased region" description="Low complexity" evidence="1">
    <location>
        <begin position="11"/>
        <end position="20"/>
    </location>
</feature>
<feature type="region of interest" description="Disordered" evidence="1">
    <location>
        <begin position="446"/>
        <end position="496"/>
    </location>
</feature>